<keyword evidence="2" id="KW-1185">Reference proteome</keyword>
<sequence>MHQLHQGPSYDVSVVMWVARQRVFSTWVYPARPLRCCPGLHIFFLKCWLK</sequence>
<organism evidence="1 2">
    <name type="scientific">Nezara viridula</name>
    <name type="common">Southern green stink bug</name>
    <name type="synonym">Cimex viridulus</name>
    <dbReference type="NCBI Taxonomy" id="85310"/>
    <lineage>
        <taxon>Eukaryota</taxon>
        <taxon>Metazoa</taxon>
        <taxon>Ecdysozoa</taxon>
        <taxon>Arthropoda</taxon>
        <taxon>Hexapoda</taxon>
        <taxon>Insecta</taxon>
        <taxon>Pterygota</taxon>
        <taxon>Neoptera</taxon>
        <taxon>Paraneoptera</taxon>
        <taxon>Hemiptera</taxon>
        <taxon>Heteroptera</taxon>
        <taxon>Panheteroptera</taxon>
        <taxon>Pentatomomorpha</taxon>
        <taxon>Pentatomoidea</taxon>
        <taxon>Pentatomidae</taxon>
        <taxon>Pentatominae</taxon>
        <taxon>Nezara</taxon>
    </lineage>
</organism>
<evidence type="ECO:0000313" key="1">
    <source>
        <dbReference type="EMBL" id="CAH1389270.1"/>
    </source>
</evidence>
<accession>A0A9P0E1L8</accession>
<gene>
    <name evidence="1" type="ORF">NEZAVI_LOCUS705</name>
</gene>
<dbReference type="Proteomes" id="UP001152798">
    <property type="component" value="Chromosome 1"/>
</dbReference>
<dbReference type="AlphaFoldDB" id="A0A9P0E1L8"/>
<protein>
    <submittedName>
        <fullName evidence="1">Uncharacterized protein</fullName>
    </submittedName>
</protein>
<name>A0A9P0E1L8_NEZVI</name>
<dbReference type="EMBL" id="OV725077">
    <property type="protein sequence ID" value="CAH1389270.1"/>
    <property type="molecule type" value="Genomic_DNA"/>
</dbReference>
<evidence type="ECO:0000313" key="2">
    <source>
        <dbReference type="Proteomes" id="UP001152798"/>
    </source>
</evidence>
<reference evidence="1" key="1">
    <citation type="submission" date="2022-01" db="EMBL/GenBank/DDBJ databases">
        <authorList>
            <person name="King R."/>
        </authorList>
    </citation>
    <scope>NUCLEOTIDE SEQUENCE</scope>
</reference>
<proteinExistence type="predicted"/>